<dbReference type="Gene3D" id="2.60.120.260">
    <property type="entry name" value="Galactose-binding domain-like"/>
    <property type="match status" value="1"/>
</dbReference>
<evidence type="ECO:0000256" key="5">
    <source>
        <dbReference type="ARBA" id="ARBA00023306"/>
    </source>
</evidence>
<dbReference type="Proteomes" id="UP000245699">
    <property type="component" value="Unassembled WGS sequence"/>
</dbReference>
<dbReference type="InterPro" id="IPR016901">
    <property type="entry name" value="APC10/Doc1"/>
</dbReference>
<dbReference type="PROSITE" id="PS51284">
    <property type="entry name" value="DOC"/>
    <property type="match status" value="1"/>
</dbReference>
<evidence type="ECO:0000256" key="1">
    <source>
        <dbReference type="ARBA" id="ARBA00006762"/>
    </source>
</evidence>
<comment type="function">
    <text evidence="6">Component of the anaphase promoting complex/cyclosome (APC/C), a cell cycle-regulated E3 ubiquitin-protein ligase complex that controls progression through mitosis and the G1 phase of the cell cycle.</text>
</comment>
<evidence type="ECO:0000256" key="4">
    <source>
        <dbReference type="ARBA" id="ARBA00022786"/>
    </source>
</evidence>
<dbReference type="EMBL" id="MBFT01000450">
    <property type="protein sequence ID" value="PVU90977.1"/>
    <property type="molecule type" value="Genomic_DNA"/>
</dbReference>
<comment type="similarity">
    <text evidence="1 6">Belongs to the APC10 family.</text>
</comment>
<dbReference type="GO" id="GO:0005680">
    <property type="term" value="C:anaphase-promoting complex"/>
    <property type="evidence" value="ECO:0007669"/>
    <property type="project" value="InterPro"/>
</dbReference>
<comment type="caution">
    <text evidence="8">The sequence shown here is derived from an EMBL/GenBank/DDBJ whole genome shotgun (WGS) entry which is preliminary data.</text>
</comment>
<dbReference type="GO" id="GO:0051301">
    <property type="term" value="P:cell division"/>
    <property type="evidence" value="ECO:0007669"/>
    <property type="project" value="UniProtKB-KW"/>
</dbReference>
<dbReference type="STRING" id="61424.A0A2T9YF55"/>
<dbReference type="SMART" id="SM01337">
    <property type="entry name" value="APC10"/>
    <property type="match status" value="1"/>
</dbReference>
<keyword evidence="5 6" id="KW-0131">Cell cycle</keyword>
<dbReference type="Pfam" id="PF03256">
    <property type="entry name" value="ANAPC10"/>
    <property type="match status" value="1"/>
</dbReference>
<dbReference type="PIRSF" id="PIRSF028841">
    <property type="entry name" value="APC10_sub"/>
    <property type="match status" value="1"/>
</dbReference>
<evidence type="ECO:0000259" key="7">
    <source>
        <dbReference type="PROSITE" id="PS51284"/>
    </source>
</evidence>
<dbReference type="InterPro" id="IPR004939">
    <property type="entry name" value="APC_su10/DOC_dom"/>
</dbReference>
<dbReference type="SUPFAM" id="SSF49785">
    <property type="entry name" value="Galactose-binding domain-like"/>
    <property type="match status" value="1"/>
</dbReference>
<keyword evidence="9" id="KW-1185">Reference proteome</keyword>
<evidence type="ECO:0000256" key="3">
    <source>
        <dbReference type="ARBA" id="ARBA00022776"/>
    </source>
</evidence>
<organism evidence="8 9">
    <name type="scientific">Furculomyces boomerangus</name>
    <dbReference type="NCBI Taxonomy" id="61424"/>
    <lineage>
        <taxon>Eukaryota</taxon>
        <taxon>Fungi</taxon>
        <taxon>Fungi incertae sedis</taxon>
        <taxon>Zoopagomycota</taxon>
        <taxon>Kickxellomycotina</taxon>
        <taxon>Harpellomycetes</taxon>
        <taxon>Harpellales</taxon>
        <taxon>Harpellaceae</taxon>
        <taxon>Furculomyces</taxon>
    </lineage>
</organism>
<evidence type="ECO:0000313" key="8">
    <source>
        <dbReference type="EMBL" id="PVU90977.1"/>
    </source>
</evidence>
<proteinExistence type="inferred from homology"/>
<name>A0A2T9YF55_9FUNG</name>
<evidence type="ECO:0000313" key="9">
    <source>
        <dbReference type="Proteomes" id="UP000245699"/>
    </source>
</evidence>
<dbReference type="InterPro" id="IPR008979">
    <property type="entry name" value="Galactose-bd-like_sf"/>
</dbReference>
<sequence>MSNFDGELVDITNEAFWTVSSYKPGYSRDGFIDSNEETFWQSTGPKPHVIEARFDSIISIKMVSMYLNVDLDNSYTPEKLMIQAGTCYEDLVNVINVSLNEPRGNVNIFLGDETNQVVEAQLLRIWILDNNQGGNDSHLRKLAVFGPSEKSIFLQNTKPQTENSSYIRESHKRSKGVDMFNHFR</sequence>
<gene>
    <name evidence="8" type="ORF">BB559_004358</name>
</gene>
<keyword evidence="2 6" id="KW-0132">Cell division</keyword>
<dbReference type="OrthoDB" id="24948at2759"/>
<dbReference type="GO" id="GO:0070979">
    <property type="term" value="P:protein K11-linked ubiquitination"/>
    <property type="evidence" value="ECO:0007669"/>
    <property type="project" value="TreeGrafter"/>
</dbReference>
<evidence type="ECO:0000256" key="6">
    <source>
        <dbReference type="PIRNR" id="PIRNR028841"/>
    </source>
</evidence>
<keyword evidence="3 6" id="KW-0498">Mitosis</keyword>
<feature type="domain" description="DOC" evidence="7">
    <location>
        <begin position="1"/>
        <end position="171"/>
    </location>
</feature>
<dbReference type="PANTHER" id="PTHR12936">
    <property type="entry name" value="ANAPHASE-PROMOTING COMPLEX 10"/>
    <property type="match status" value="1"/>
</dbReference>
<reference evidence="8 9" key="1">
    <citation type="journal article" date="2018" name="MBio">
        <title>Comparative Genomics Reveals the Core Gene Toolbox for the Fungus-Insect Symbiosis.</title>
        <authorList>
            <person name="Wang Y."/>
            <person name="Stata M."/>
            <person name="Wang W."/>
            <person name="Stajich J.E."/>
            <person name="White M.M."/>
            <person name="Moncalvo J.M."/>
        </authorList>
    </citation>
    <scope>NUCLEOTIDE SEQUENCE [LARGE SCALE GENOMIC DNA]</scope>
    <source>
        <strain evidence="8 9">AUS-77-4</strain>
    </source>
</reference>
<evidence type="ECO:0000256" key="2">
    <source>
        <dbReference type="ARBA" id="ARBA00022618"/>
    </source>
</evidence>
<dbReference type="PANTHER" id="PTHR12936:SF0">
    <property type="entry name" value="ANAPHASE-PROMOTING COMPLEX SUBUNIT 10"/>
    <property type="match status" value="1"/>
</dbReference>
<dbReference type="AlphaFoldDB" id="A0A2T9YF55"/>
<keyword evidence="4 6" id="KW-0833">Ubl conjugation pathway</keyword>
<dbReference type="GO" id="GO:0031145">
    <property type="term" value="P:anaphase-promoting complex-dependent catabolic process"/>
    <property type="evidence" value="ECO:0007669"/>
    <property type="project" value="InterPro"/>
</dbReference>
<accession>A0A2T9YF55</accession>
<protein>
    <recommendedName>
        <fullName evidence="6">Anaphase-promoting complex subunit 10</fullName>
    </recommendedName>
</protein>